<dbReference type="Proteomes" id="UP001201980">
    <property type="component" value="Unassembled WGS sequence"/>
</dbReference>
<feature type="compositionally biased region" description="Basic residues" evidence="1">
    <location>
        <begin position="37"/>
        <end position="53"/>
    </location>
</feature>
<keyword evidence="3" id="KW-1185">Reference proteome</keyword>
<reference evidence="2" key="1">
    <citation type="submission" date="2022-07" db="EMBL/GenBank/DDBJ databases">
        <title>Draft genome sequence of Zalerion maritima ATCC 34329, a (micro)plastics degrading marine fungus.</title>
        <authorList>
            <person name="Paco A."/>
            <person name="Goncalves M.F.M."/>
            <person name="Rocha-Santos T.A.P."/>
            <person name="Alves A."/>
        </authorList>
    </citation>
    <scope>NUCLEOTIDE SEQUENCE</scope>
    <source>
        <strain evidence="2">ATCC 34329</strain>
    </source>
</reference>
<feature type="region of interest" description="Disordered" evidence="1">
    <location>
        <begin position="1"/>
        <end position="60"/>
    </location>
</feature>
<name>A0AAD5WV40_9PEZI</name>
<evidence type="ECO:0000313" key="3">
    <source>
        <dbReference type="Proteomes" id="UP001201980"/>
    </source>
</evidence>
<organism evidence="2 3">
    <name type="scientific">Zalerion maritima</name>
    <dbReference type="NCBI Taxonomy" id="339359"/>
    <lineage>
        <taxon>Eukaryota</taxon>
        <taxon>Fungi</taxon>
        <taxon>Dikarya</taxon>
        <taxon>Ascomycota</taxon>
        <taxon>Pezizomycotina</taxon>
        <taxon>Sordariomycetes</taxon>
        <taxon>Lulworthiomycetidae</taxon>
        <taxon>Lulworthiales</taxon>
        <taxon>Lulworthiaceae</taxon>
        <taxon>Zalerion</taxon>
    </lineage>
</organism>
<evidence type="ECO:0000256" key="1">
    <source>
        <dbReference type="SAM" id="MobiDB-lite"/>
    </source>
</evidence>
<comment type="caution">
    <text evidence="2">The sequence shown here is derived from an EMBL/GenBank/DDBJ whole genome shotgun (WGS) entry which is preliminary data.</text>
</comment>
<sequence>MSLHAAAAAAAALRAQVLSHPRKGSGTPSARPDRPHHAAQRPPRRPTSRRAGRLGKPSFPTNLRLGVWIAQRRRRSRGHRRRLWAPRSVLVRLLIMTHQRSWNGRRRCALGVNGEERKPKKGRSQLAK</sequence>
<accession>A0AAD5WV40</accession>
<dbReference type="AlphaFoldDB" id="A0AAD5WV40"/>
<feature type="compositionally biased region" description="Low complexity" evidence="1">
    <location>
        <begin position="1"/>
        <end position="12"/>
    </location>
</feature>
<dbReference type="EMBL" id="JAKWBI020000059">
    <property type="protein sequence ID" value="KAJ2904222.1"/>
    <property type="molecule type" value="Genomic_DNA"/>
</dbReference>
<proteinExistence type="predicted"/>
<protein>
    <submittedName>
        <fullName evidence="2">Uncharacterized protein</fullName>
    </submittedName>
</protein>
<evidence type="ECO:0000313" key="2">
    <source>
        <dbReference type="EMBL" id="KAJ2904222.1"/>
    </source>
</evidence>
<gene>
    <name evidence="2" type="ORF">MKZ38_008552</name>
</gene>